<evidence type="ECO:0000259" key="10">
    <source>
        <dbReference type="Pfam" id="PF02223"/>
    </source>
</evidence>
<dbReference type="PANTHER" id="PTHR10344:SF1">
    <property type="entry name" value="THYMIDYLATE KINASE"/>
    <property type="match status" value="1"/>
</dbReference>
<dbReference type="HAMAP" id="MF_00165">
    <property type="entry name" value="Thymidylate_kinase"/>
    <property type="match status" value="1"/>
</dbReference>
<dbReference type="GO" id="GO:0004550">
    <property type="term" value="F:nucleoside diphosphate kinase activity"/>
    <property type="evidence" value="ECO:0007669"/>
    <property type="project" value="TreeGrafter"/>
</dbReference>
<evidence type="ECO:0000313" key="11">
    <source>
        <dbReference type="Proteomes" id="UP000887565"/>
    </source>
</evidence>
<evidence type="ECO:0000256" key="4">
    <source>
        <dbReference type="ARBA" id="ARBA00017144"/>
    </source>
</evidence>
<dbReference type="SUPFAM" id="SSF52540">
    <property type="entry name" value="P-loop containing nucleoside triphosphate hydrolases"/>
    <property type="match status" value="1"/>
</dbReference>
<comment type="pathway">
    <text evidence="1">Pyrimidine metabolism; dTTP biosynthesis.</text>
</comment>
<evidence type="ECO:0000256" key="1">
    <source>
        <dbReference type="ARBA" id="ARBA00004992"/>
    </source>
</evidence>
<dbReference type="Proteomes" id="UP000887565">
    <property type="component" value="Unplaced"/>
</dbReference>
<protein>
    <recommendedName>
        <fullName evidence="4">Thymidylate kinase</fullName>
        <ecNumber evidence="3">2.7.4.9</ecNumber>
    </recommendedName>
</protein>
<name>A0A915JSU6_ROMCU</name>
<dbReference type="GO" id="GO:0006227">
    <property type="term" value="P:dUDP biosynthetic process"/>
    <property type="evidence" value="ECO:0007669"/>
    <property type="project" value="TreeGrafter"/>
</dbReference>
<dbReference type="InterPro" id="IPR039430">
    <property type="entry name" value="Thymidylate_kin-like_dom"/>
</dbReference>
<keyword evidence="5" id="KW-0808">Transferase</keyword>
<evidence type="ECO:0000256" key="3">
    <source>
        <dbReference type="ARBA" id="ARBA00012980"/>
    </source>
</evidence>
<dbReference type="CDD" id="cd01672">
    <property type="entry name" value="TMPK"/>
    <property type="match status" value="1"/>
</dbReference>
<evidence type="ECO:0000256" key="6">
    <source>
        <dbReference type="ARBA" id="ARBA00022727"/>
    </source>
</evidence>
<keyword evidence="9" id="KW-0067">ATP-binding</keyword>
<feature type="domain" description="Thymidylate kinase-like" evidence="10">
    <location>
        <begin position="8"/>
        <end position="184"/>
    </location>
</feature>
<dbReference type="EC" id="2.7.4.9" evidence="3"/>
<dbReference type="Pfam" id="PF02223">
    <property type="entry name" value="Thymidylate_kin"/>
    <property type="match status" value="1"/>
</dbReference>
<dbReference type="OMA" id="YWHQFDA"/>
<dbReference type="GO" id="GO:0005829">
    <property type="term" value="C:cytosol"/>
    <property type="evidence" value="ECO:0007669"/>
    <property type="project" value="TreeGrafter"/>
</dbReference>
<dbReference type="WBParaSite" id="nRc.2.0.1.t29188-RA">
    <property type="protein sequence ID" value="nRc.2.0.1.t29188-RA"/>
    <property type="gene ID" value="nRc.2.0.1.g29188"/>
</dbReference>
<dbReference type="GO" id="GO:0004798">
    <property type="term" value="F:dTMP kinase activity"/>
    <property type="evidence" value="ECO:0007669"/>
    <property type="project" value="UniProtKB-EC"/>
</dbReference>
<dbReference type="FunFam" id="3.40.50.300:FF:000679">
    <property type="entry name" value="Thymidylate kinase"/>
    <property type="match status" value="1"/>
</dbReference>
<keyword evidence="6" id="KW-0545">Nucleotide biosynthesis</keyword>
<comment type="similarity">
    <text evidence="2">Belongs to the thymidylate kinase family.</text>
</comment>
<dbReference type="GO" id="GO:0005739">
    <property type="term" value="C:mitochondrion"/>
    <property type="evidence" value="ECO:0007669"/>
    <property type="project" value="TreeGrafter"/>
</dbReference>
<organism evidence="11 12">
    <name type="scientific">Romanomermis culicivorax</name>
    <name type="common">Nematode worm</name>
    <dbReference type="NCBI Taxonomy" id="13658"/>
    <lineage>
        <taxon>Eukaryota</taxon>
        <taxon>Metazoa</taxon>
        <taxon>Ecdysozoa</taxon>
        <taxon>Nematoda</taxon>
        <taxon>Enoplea</taxon>
        <taxon>Dorylaimia</taxon>
        <taxon>Mermithida</taxon>
        <taxon>Mermithoidea</taxon>
        <taxon>Mermithidae</taxon>
        <taxon>Romanomermis</taxon>
    </lineage>
</organism>
<dbReference type="GO" id="GO:0005524">
    <property type="term" value="F:ATP binding"/>
    <property type="evidence" value="ECO:0007669"/>
    <property type="project" value="UniProtKB-KW"/>
</dbReference>
<dbReference type="GO" id="GO:0006233">
    <property type="term" value="P:dTDP biosynthetic process"/>
    <property type="evidence" value="ECO:0007669"/>
    <property type="project" value="InterPro"/>
</dbReference>
<keyword evidence="11" id="KW-1185">Reference proteome</keyword>
<dbReference type="InterPro" id="IPR018095">
    <property type="entry name" value="Thymidylate_kin_CS"/>
</dbReference>
<dbReference type="NCBIfam" id="TIGR00041">
    <property type="entry name" value="DTMP_kinase"/>
    <property type="match status" value="1"/>
</dbReference>
<evidence type="ECO:0000256" key="9">
    <source>
        <dbReference type="ARBA" id="ARBA00022840"/>
    </source>
</evidence>
<proteinExistence type="inferred from homology"/>
<evidence type="ECO:0000256" key="8">
    <source>
        <dbReference type="ARBA" id="ARBA00022777"/>
    </source>
</evidence>
<evidence type="ECO:0000256" key="7">
    <source>
        <dbReference type="ARBA" id="ARBA00022741"/>
    </source>
</evidence>
<evidence type="ECO:0000313" key="12">
    <source>
        <dbReference type="WBParaSite" id="nRc.2.0.1.t29188-RA"/>
    </source>
</evidence>
<dbReference type="GO" id="GO:0006235">
    <property type="term" value="P:dTTP biosynthetic process"/>
    <property type="evidence" value="ECO:0007669"/>
    <property type="project" value="TreeGrafter"/>
</dbReference>
<dbReference type="PANTHER" id="PTHR10344">
    <property type="entry name" value="THYMIDYLATE KINASE"/>
    <property type="match status" value="1"/>
</dbReference>
<dbReference type="InterPro" id="IPR018094">
    <property type="entry name" value="Thymidylate_kinase"/>
</dbReference>
<dbReference type="InterPro" id="IPR027417">
    <property type="entry name" value="P-loop_NTPase"/>
</dbReference>
<dbReference type="GO" id="GO:0005634">
    <property type="term" value="C:nucleus"/>
    <property type="evidence" value="ECO:0007669"/>
    <property type="project" value="TreeGrafter"/>
</dbReference>
<keyword evidence="8" id="KW-0418">Kinase</keyword>
<keyword evidence="7" id="KW-0547">Nucleotide-binding</keyword>
<dbReference type="Gene3D" id="3.40.50.300">
    <property type="entry name" value="P-loop containing nucleotide triphosphate hydrolases"/>
    <property type="match status" value="1"/>
</dbReference>
<sequence>MRGAFIVFEGIDRCGKSTQASLLAQNLRSRNIKIEEMKFPNREGTIGRTIDDYLKNKLNLDDHVIHLLYSADRWSSASVIQEKLSAGISLIVDRYAYSGVAYSSAKGLDFDWCKRPDVGLPKPDIVFYMDLSPALAADRKDYGEEKYEHLHFQKSVYEKFKELEDPTWKILDASKTIEEINKQIVAVSDRILEYDLTVDMPKLWTDN</sequence>
<evidence type="ECO:0000256" key="2">
    <source>
        <dbReference type="ARBA" id="ARBA00009776"/>
    </source>
</evidence>
<accession>A0A915JSU6</accession>
<evidence type="ECO:0000256" key="5">
    <source>
        <dbReference type="ARBA" id="ARBA00022679"/>
    </source>
</evidence>
<dbReference type="AlphaFoldDB" id="A0A915JSU6"/>
<dbReference type="PROSITE" id="PS01331">
    <property type="entry name" value="THYMIDYLATE_KINASE"/>
    <property type="match status" value="1"/>
</dbReference>
<reference evidence="12" key="1">
    <citation type="submission" date="2022-11" db="UniProtKB">
        <authorList>
            <consortium name="WormBaseParasite"/>
        </authorList>
    </citation>
    <scope>IDENTIFICATION</scope>
</reference>